<reference evidence="5" key="1">
    <citation type="submission" date="2021-01" db="EMBL/GenBank/DDBJ databases">
        <title>Marivirga aurantiaca sp. nov., isolated from intertidal surface sediments.</title>
        <authorList>
            <person name="Zhang M."/>
        </authorList>
    </citation>
    <scope>NUCLEOTIDE SEQUENCE</scope>
    <source>
        <strain evidence="5">S37H4</strain>
    </source>
</reference>
<evidence type="ECO:0000256" key="2">
    <source>
        <dbReference type="ARBA" id="ARBA00022679"/>
    </source>
</evidence>
<evidence type="ECO:0000256" key="3">
    <source>
        <dbReference type="RuleBase" id="RU003694"/>
    </source>
</evidence>
<dbReference type="PROSITE" id="PS52004">
    <property type="entry name" value="KS3_2"/>
    <property type="match status" value="1"/>
</dbReference>
<dbReference type="Pfam" id="PF02801">
    <property type="entry name" value="Ketoacyl-synt_C"/>
    <property type="match status" value="1"/>
</dbReference>
<dbReference type="Proteomes" id="UP000611723">
    <property type="component" value="Unassembled WGS sequence"/>
</dbReference>
<sequence>MKVYVTGMGIISALGVGKDATIKSLKMNRSFITKSSDQEGIWSEKHFGEVPFSTEELVENSEFNEGLSNRTLSLGIIAAREALKQSNIEVDKNNRVGLVFSTTVGGASLTEKHYKNYLSGTSTPNFFKSNDITYNAMAISSALGITQNISTINTACSSSAHAIAYGARLIKGGMLDQVIVGGSDALSYSTIHGFNSLCLLTDGVCKPFDRNRKGINLGEGAGFICLESESAIKKRQSKALCQLSGYGLTNDFHHISSSSPEGQGIQLAMQKAMEMTNCNPEDIGYLNAHGTATPNNDLTEGIAIKKIFNNHPLSFSSTKSMTGHTLAAAGVIESILSILAMNNSFLIPNVNFEETMPEHQMMPVSAPEDKEINHVLTNAAGMGGYCSSLLYSK</sequence>
<proteinExistence type="inferred from homology"/>
<dbReference type="AlphaFoldDB" id="A0A934WYL6"/>
<dbReference type="InterPro" id="IPR016039">
    <property type="entry name" value="Thiolase-like"/>
</dbReference>
<evidence type="ECO:0000313" key="5">
    <source>
        <dbReference type="EMBL" id="MBK6265311.1"/>
    </source>
</evidence>
<organism evidence="5 6">
    <name type="scientific">Marivirga aurantiaca</name>
    <dbReference type="NCBI Taxonomy" id="2802615"/>
    <lineage>
        <taxon>Bacteria</taxon>
        <taxon>Pseudomonadati</taxon>
        <taxon>Bacteroidota</taxon>
        <taxon>Cytophagia</taxon>
        <taxon>Cytophagales</taxon>
        <taxon>Marivirgaceae</taxon>
        <taxon>Marivirga</taxon>
    </lineage>
</organism>
<dbReference type="InterPro" id="IPR014031">
    <property type="entry name" value="Ketoacyl_synth_C"/>
</dbReference>
<dbReference type="SMART" id="SM00825">
    <property type="entry name" value="PKS_KS"/>
    <property type="match status" value="1"/>
</dbReference>
<dbReference type="Pfam" id="PF00109">
    <property type="entry name" value="ketoacyl-synt"/>
    <property type="match status" value="1"/>
</dbReference>
<comment type="similarity">
    <text evidence="1 3">Belongs to the thiolase-like superfamily. Beta-ketoacyl-ACP synthases family.</text>
</comment>
<dbReference type="SUPFAM" id="SSF53901">
    <property type="entry name" value="Thiolase-like"/>
    <property type="match status" value="1"/>
</dbReference>
<dbReference type="InterPro" id="IPR000794">
    <property type="entry name" value="Beta-ketoacyl_synthase"/>
</dbReference>
<keyword evidence="2 3" id="KW-0808">Transferase</keyword>
<feature type="domain" description="Ketosynthase family 3 (KS3)" evidence="4">
    <location>
        <begin position="1"/>
        <end position="393"/>
    </location>
</feature>
<dbReference type="Gene3D" id="3.40.47.10">
    <property type="match status" value="1"/>
</dbReference>
<accession>A0A934WYL6</accession>
<dbReference type="PANTHER" id="PTHR11712">
    <property type="entry name" value="POLYKETIDE SYNTHASE-RELATED"/>
    <property type="match status" value="1"/>
</dbReference>
<comment type="caution">
    <text evidence="5">The sequence shown here is derived from an EMBL/GenBank/DDBJ whole genome shotgun (WGS) entry which is preliminary data.</text>
</comment>
<dbReference type="EMBL" id="JAEQBW010000003">
    <property type="protein sequence ID" value="MBK6265311.1"/>
    <property type="molecule type" value="Genomic_DNA"/>
</dbReference>
<dbReference type="InterPro" id="IPR014030">
    <property type="entry name" value="Ketoacyl_synth_N"/>
</dbReference>
<evidence type="ECO:0000313" key="6">
    <source>
        <dbReference type="Proteomes" id="UP000611723"/>
    </source>
</evidence>
<dbReference type="GO" id="GO:0004315">
    <property type="term" value="F:3-oxoacyl-[acyl-carrier-protein] synthase activity"/>
    <property type="evidence" value="ECO:0007669"/>
    <property type="project" value="TreeGrafter"/>
</dbReference>
<dbReference type="PANTHER" id="PTHR11712:SF320">
    <property type="entry name" value="BETA-KETOACYL SYNTHASE"/>
    <property type="match status" value="1"/>
</dbReference>
<dbReference type="InterPro" id="IPR020841">
    <property type="entry name" value="PKS_Beta-ketoAc_synthase_dom"/>
</dbReference>
<dbReference type="GO" id="GO:0005829">
    <property type="term" value="C:cytosol"/>
    <property type="evidence" value="ECO:0007669"/>
    <property type="project" value="TreeGrafter"/>
</dbReference>
<name>A0A934WYL6_9BACT</name>
<protein>
    <submittedName>
        <fullName evidence="5">Beta-ketoacyl-[acyl-carrier-protein] synthase family protein</fullName>
    </submittedName>
</protein>
<dbReference type="CDD" id="cd00834">
    <property type="entry name" value="KAS_I_II"/>
    <property type="match status" value="1"/>
</dbReference>
<keyword evidence="6" id="KW-1185">Reference proteome</keyword>
<evidence type="ECO:0000259" key="4">
    <source>
        <dbReference type="PROSITE" id="PS52004"/>
    </source>
</evidence>
<dbReference type="RefSeq" id="WP_201430979.1">
    <property type="nucleotide sequence ID" value="NZ_JAEQBW010000003.1"/>
</dbReference>
<evidence type="ECO:0000256" key="1">
    <source>
        <dbReference type="ARBA" id="ARBA00008467"/>
    </source>
</evidence>
<dbReference type="GO" id="GO:0006633">
    <property type="term" value="P:fatty acid biosynthetic process"/>
    <property type="evidence" value="ECO:0007669"/>
    <property type="project" value="TreeGrafter"/>
</dbReference>
<gene>
    <name evidence="5" type="ORF">JKA74_09685</name>
</gene>